<dbReference type="AlphaFoldDB" id="A0A9D4K9V4"/>
<feature type="compositionally biased region" description="Basic and acidic residues" evidence="1">
    <location>
        <begin position="41"/>
        <end position="60"/>
    </location>
</feature>
<feature type="compositionally biased region" description="Basic and acidic residues" evidence="1">
    <location>
        <begin position="1"/>
        <end position="12"/>
    </location>
</feature>
<keyword evidence="3" id="KW-1185">Reference proteome</keyword>
<accession>A0A9D4K9V4</accession>
<evidence type="ECO:0000256" key="1">
    <source>
        <dbReference type="SAM" id="MobiDB-lite"/>
    </source>
</evidence>
<evidence type="ECO:0000313" key="3">
    <source>
        <dbReference type="Proteomes" id="UP000828390"/>
    </source>
</evidence>
<gene>
    <name evidence="2" type="ORF">DPMN_108831</name>
</gene>
<sequence>MNEETGDFRMRSDYPSIMTRNSPEQETIVRQSPTSQRRRRPSEYHHSEIRLRDLDHMCHR</sequence>
<comment type="caution">
    <text evidence="2">The sequence shown here is derived from an EMBL/GenBank/DDBJ whole genome shotgun (WGS) entry which is preliminary data.</text>
</comment>
<dbReference type="Proteomes" id="UP000828390">
    <property type="component" value="Unassembled WGS sequence"/>
</dbReference>
<reference evidence="2" key="2">
    <citation type="submission" date="2020-11" db="EMBL/GenBank/DDBJ databases">
        <authorList>
            <person name="McCartney M.A."/>
            <person name="Auch B."/>
            <person name="Kono T."/>
            <person name="Mallez S."/>
            <person name="Becker A."/>
            <person name="Gohl D.M."/>
            <person name="Silverstein K.A.T."/>
            <person name="Koren S."/>
            <person name="Bechman K.B."/>
            <person name="Herman A."/>
            <person name="Abrahante J.E."/>
            <person name="Garbe J."/>
        </authorList>
    </citation>
    <scope>NUCLEOTIDE SEQUENCE</scope>
    <source>
        <strain evidence="2">Duluth1</strain>
        <tissue evidence="2">Whole animal</tissue>
    </source>
</reference>
<reference evidence="2" key="1">
    <citation type="journal article" date="2019" name="bioRxiv">
        <title>The Genome of the Zebra Mussel, Dreissena polymorpha: A Resource for Invasive Species Research.</title>
        <authorList>
            <person name="McCartney M.A."/>
            <person name="Auch B."/>
            <person name="Kono T."/>
            <person name="Mallez S."/>
            <person name="Zhang Y."/>
            <person name="Obille A."/>
            <person name="Becker A."/>
            <person name="Abrahante J.E."/>
            <person name="Garbe J."/>
            <person name="Badalamenti J.P."/>
            <person name="Herman A."/>
            <person name="Mangelson H."/>
            <person name="Liachko I."/>
            <person name="Sullivan S."/>
            <person name="Sone E.D."/>
            <person name="Koren S."/>
            <person name="Silverstein K.A.T."/>
            <person name="Beckman K.B."/>
            <person name="Gohl D.M."/>
        </authorList>
    </citation>
    <scope>NUCLEOTIDE SEQUENCE</scope>
    <source>
        <strain evidence="2">Duluth1</strain>
        <tissue evidence="2">Whole animal</tissue>
    </source>
</reference>
<evidence type="ECO:0000313" key="2">
    <source>
        <dbReference type="EMBL" id="KAH3835482.1"/>
    </source>
</evidence>
<proteinExistence type="predicted"/>
<feature type="region of interest" description="Disordered" evidence="1">
    <location>
        <begin position="1"/>
        <end position="60"/>
    </location>
</feature>
<protein>
    <submittedName>
        <fullName evidence="2">Uncharacterized protein</fullName>
    </submittedName>
</protein>
<organism evidence="2 3">
    <name type="scientific">Dreissena polymorpha</name>
    <name type="common">Zebra mussel</name>
    <name type="synonym">Mytilus polymorpha</name>
    <dbReference type="NCBI Taxonomy" id="45954"/>
    <lineage>
        <taxon>Eukaryota</taxon>
        <taxon>Metazoa</taxon>
        <taxon>Spiralia</taxon>
        <taxon>Lophotrochozoa</taxon>
        <taxon>Mollusca</taxon>
        <taxon>Bivalvia</taxon>
        <taxon>Autobranchia</taxon>
        <taxon>Heteroconchia</taxon>
        <taxon>Euheterodonta</taxon>
        <taxon>Imparidentia</taxon>
        <taxon>Neoheterodontei</taxon>
        <taxon>Myida</taxon>
        <taxon>Dreissenoidea</taxon>
        <taxon>Dreissenidae</taxon>
        <taxon>Dreissena</taxon>
    </lineage>
</organism>
<feature type="compositionally biased region" description="Polar residues" evidence="1">
    <location>
        <begin position="18"/>
        <end position="29"/>
    </location>
</feature>
<dbReference type="EMBL" id="JAIWYP010000004">
    <property type="protein sequence ID" value="KAH3835482.1"/>
    <property type="molecule type" value="Genomic_DNA"/>
</dbReference>
<name>A0A9D4K9V4_DREPO</name>